<sequence length="52" mass="5448">MGAGAGRLVDRVREFAQDGGIPMAAPLGAHRLVAETVLDRFDQALTADRLAA</sequence>
<proteinExistence type="predicted"/>
<accession>X8AQL0</accession>
<gene>
    <name evidence="1" type="ORF">I553_7703</name>
</gene>
<name>X8AQL0_MYCXE</name>
<dbReference type="PATRIC" id="fig|1299334.3.peg.5079"/>
<evidence type="ECO:0000313" key="1">
    <source>
        <dbReference type="EMBL" id="EUA33293.1"/>
    </source>
</evidence>
<comment type="caution">
    <text evidence="1">The sequence shown here is derived from an EMBL/GenBank/DDBJ whole genome shotgun (WGS) entry which is preliminary data.</text>
</comment>
<reference evidence="1" key="1">
    <citation type="submission" date="2014-01" db="EMBL/GenBank/DDBJ databases">
        <authorList>
            <person name="Brown-Elliot B."/>
            <person name="Wallace R."/>
            <person name="Lenaerts A."/>
            <person name="Ordway D."/>
            <person name="DeGroote M.A."/>
            <person name="Parker T."/>
            <person name="Sizemore C."/>
            <person name="Tallon L.J."/>
            <person name="Sadzewicz L.K."/>
            <person name="Sengamalay N."/>
            <person name="Fraser C.M."/>
            <person name="Hine E."/>
            <person name="Shefchek K.A."/>
            <person name="Das S.P."/>
            <person name="Tettelin H."/>
        </authorList>
    </citation>
    <scope>NUCLEOTIDE SEQUENCE [LARGE SCALE GENOMIC DNA]</scope>
    <source>
        <strain evidence="1">4042</strain>
    </source>
</reference>
<organism evidence="1">
    <name type="scientific">Mycobacterium xenopi 4042</name>
    <dbReference type="NCBI Taxonomy" id="1299334"/>
    <lineage>
        <taxon>Bacteria</taxon>
        <taxon>Bacillati</taxon>
        <taxon>Actinomycetota</taxon>
        <taxon>Actinomycetes</taxon>
        <taxon>Mycobacteriales</taxon>
        <taxon>Mycobacteriaceae</taxon>
        <taxon>Mycobacterium</taxon>
    </lineage>
</organism>
<protein>
    <submittedName>
        <fullName evidence="1">Secreted domain protein</fullName>
    </submittedName>
</protein>
<dbReference type="EMBL" id="JAOB01000047">
    <property type="protein sequence ID" value="EUA33293.1"/>
    <property type="molecule type" value="Genomic_DNA"/>
</dbReference>
<dbReference type="AlphaFoldDB" id="X8AQL0"/>